<dbReference type="SUPFAM" id="SSF159501">
    <property type="entry name" value="EreA/ChaN-like"/>
    <property type="match status" value="1"/>
</dbReference>
<dbReference type="Gene3D" id="1.20.1440.30">
    <property type="entry name" value="Biosynthetic Protein domain"/>
    <property type="match status" value="1"/>
</dbReference>
<dbReference type="OrthoDB" id="9810066at2"/>
<dbReference type="PIRSF" id="PIRSF036794">
    <property type="entry name" value="UCP_erythr_ester"/>
    <property type="match status" value="1"/>
</dbReference>
<dbReference type="InterPro" id="IPR052036">
    <property type="entry name" value="Hydrolase/PRTase-associated"/>
</dbReference>
<name>A0A0W0VTV7_9GAMM</name>
<dbReference type="STRING" id="45067.Llan_0851"/>
<evidence type="ECO:0000313" key="1">
    <source>
        <dbReference type="EMBL" id="KTD23480.1"/>
    </source>
</evidence>
<dbReference type="InterPro" id="IPR007815">
    <property type="entry name" value="Emycin_Estase"/>
</dbReference>
<reference evidence="1 2" key="1">
    <citation type="submission" date="2015-11" db="EMBL/GenBank/DDBJ databases">
        <title>Genomic analysis of 38 Legionella species identifies large and diverse effector repertoires.</title>
        <authorList>
            <person name="Burstein D."/>
            <person name="Amaro F."/>
            <person name="Zusman T."/>
            <person name="Lifshitz Z."/>
            <person name="Cohen O."/>
            <person name="Gilbert J.A."/>
            <person name="Pupko T."/>
            <person name="Shuman H.A."/>
            <person name="Segal G."/>
        </authorList>
    </citation>
    <scope>NUCLEOTIDE SEQUENCE [LARGE SCALE GENOMIC DNA]</scope>
    <source>
        <strain evidence="1 2">ATCC 49751</strain>
    </source>
</reference>
<dbReference type="AlphaFoldDB" id="A0A0W0VTV7"/>
<sequence length="432" mass="50434">MINHTHQKLIHALDEVIEPISPNTTNYKTLLDKIGDAHFVMIGEATHGTYEFYQARIEITRQLIQEKGFMAVAIEGDWPDAYNIHRYIQDKGDGAAEQALESFKRFPMWMWRNTTMPPFLRWLHEHNQGLPPVRRIGFYGLDLYSLHASMQAVIAYLMKIDPEAAQRARKRYACFDHTSVDPQTYGYLTNIGIKKSCINEAVAVLVELQHHSFEYIRKNGIAAEDEYFFATQNARLVKDAETYYRSIFEGRSSSWNVRDKHMAETLNILVDHLENRFDKPAKIIIWAHNSHIGDARATEMSEYDEINIGQLVREQHDRHSYSIGFSTYEGFVTAAPEWGEPPERKRINPGLEGSYEALFHELKYKNFLLDLRDNTELEHYLQIPRLQRAIGVIYRPESERHAHYFFTHLSFQFDTIIHFDNTTALQPLDEHL</sequence>
<dbReference type="Gene3D" id="3.30.1870.10">
    <property type="entry name" value="EreA-like, domain 2"/>
    <property type="match status" value="1"/>
</dbReference>
<dbReference type="InterPro" id="IPR014622">
    <property type="entry name" value="UCP036794_erythomycin"/>
</dbReference>
<dbReference type="PATRIC" id="fig|45067.4.peg.881"/>
<dbReference type="CDD" id="cd14728">
    <property type="entry name" value="Ere-like"/>
    <property type="match status" value="1"/>
</dbReference>
<gene>
    <name evidence="1" type="ORF">Llan_0851</name>
</gene>
<dbReference type="RefSeq" id="WP_028373394.1">
    <property type="nucleotide sequence ID" value="NZ_CAAAJD010000014.1"/>
</dbReference>
<dbReference type="PANTHER" id="PTHR31299:SF0">
    <property type="entry name" value="ESTERASE, PUTATIVE (AFU_ORTHOLOGUE AFUA_1G05850)-RELATED"/>
    <property type="match status" value="1"/>
</dbReference>
<proteinExistence type="predicted"/>
<dbReference type="EMBL" id="LNYI01000014">
    <property type="protein sequence ID" value="KTD23480.1"/>
    <property type="molecule type" value="Genomic_DNA"/>
</dbReference>
<protein>
    <submittedName>
        <fullName evidence="1">Erythromycin esterase</fullName>
    </submittedName>
</protein>
<evidence type="ECO:0000313" key="2">
    <source>
        <dbReference type="Proteomes" id="UP000054869"/>
    </source>
</evidence>
<dbReference type="GO" id="GO:0046677">
    <property type="term" value="P:response to antibiotic"/>
    <property type="evidence" value="ECO:0007669"/>
    <property type="project" value="InterPro"/>
</dbReference>
<dbReference type="eggNOG" id="COG2312">
    <property type="taxonomic scope" value="Bacteria"/>
</dbReference>
<dbReference type="Pfam" id="PF05139">
    <property type="entry name" value="Erythro_esteras"/>
    <property type="match status" value="1"/>
</dbReference>
<comment type="caution">
    <text evidence="1">The sequence shown here is derived from an EMBL/GenBank/DDBJ whole genome shotgun (WGS) entry which is preliminary data.</text>
</comment>
<accession>A0A0W0VTV7</accession>
<dbReference type="Proteomes" id="UP000054869">
    <property type="component" value="Unassembled WGS sequence"/>
</dbReference>
<keyword evidence="2" id="KW-1185">Reference proteome</keyword>
<organism evidence="1 2">
    <name type="scientific">Legionella lansingensis</name>
    <dbReference type="NCBI Taxonomy" id="45067"/>
    <lineage>
        <taxon>Bacteria</taxon>
        <taxon>Pseudomonadati</taxon>
        <taxon>Pseudomonadota</taxon>
        <taxon>Gammaproteobacteria</taxon>
        <taxon>Legionellales</taxon>
        <taxon>Legionellaceae</taxon>
        <taxon>Legionella</taxon>
    </lineage>
</organism>
<dbReference type="PANTHER" id="PTHR31299">
    <property type="entry name" value="ESTERASE, PUTATIVE (AFU_ORTHOLOGUE AFUA_1G05850)-RELATED"/>
    <property type="match status" value="1"/>
</dbReference>
<dbReference type="Gene3D" id="3.40.1660.10">
    <property type="entry name" value="EreA-like (biosynthetic domain)"/>
    <property type="match status" value="1"/>
</dbReference>